<protein>
    <submittedName>
        <fullName evidence="1">Uncharacterized protein</fullName>
    </submittedName>
</protein>
<dbReference type="RefSeq" id="WP_038516754.1">
    <property type="nucleotide sequence ID" value="NZ_CP008953.1"/>
</dbReference>
<gene>
    <name evidence="1" type="ORF">AJAP_28160</name>
</gene>
<dbReference type="AlphaFoldDB" id="A0A075V6C1"/>
<dbReference type="Proteomes" id="UP000028492">
    <property type="component" value="Chromosome"/>
</dbReference>
<dbReference type="KEGG" id="aja:AJAP_28160"/>
<accession>A0A075V6C1</accession>
<proteinExistence type="predicted"/>
<dbReference type="eggNOG" id="ENOG5033MU7">
    <property type="taxonomic scope" value="Bacteria"/>
</dbReference>
<sequence length="821" mass="91146">MQKTGDSTRDAAAEVAILSNERRIRPRVLVDWDNDGQYAHALSDLSPFVSNAVTDRSLKGSAPEELMLIEGAAAAELTFTFSGQHESLPMTAVFSPYNGNSPFYLKSLVGQEVQYALGVDTVLGTVWYPQFVGNIRTTTPDRASGTVEVTALDRVEKLRRPVNLPPWAISEYWITRGRTVGQLVTSTGVIDSCLRMCDTAASTYRPTLREDMDVPDGSIDGPGVFVTGNGSYLPTIGWMDNTNAVTYDFPATEVDGTPEYRTIGRPHPGSPDQTIRPQALTAMRDAIGNKKVYWVSDRTQMTTDGTHYMGFTLAFDPADPNTNWYLTAPQTELMSCRIGHLNVIKIVLRSGQLWARISYGDPGDGSGTHYDSVKITIPAGQQTIDVFAVWEPSLTTQTKVAFRVGDSKIGWTNVAPTVPITADDQLLGVVIVRHAMAMSDIGYSFRHIGGNTADPFEFSEPWLHRQAKYAAVLDPGLNRFSYMPNRDGSDAWDLITEVAAAEFGSVFWDEAGNFRFWNLDTILGKRDSPVRTVTLDHLTNLQMTNSLDSVRNTYSAVIRRRRAVDRGTAYTAGTADEFYLDKGQMKTFTFFLDDVQQFDPRRLTRFTGRSDWTQWWPLWTDASRQGYVFQEYRNGAWAEPFLTGGPDVSFHLDGEGNATATIYNNWDTPIRFCTNDGAPALRVVGTKLTEIETATFTTTDRPSVLQYGARNLELTGDWYQDYYNAAGMLTKLLGRTKQPIPATDAVEIAGDPRLQLGDCVEATDPDGFGERLVLQIFGIRRVFDVDTGLTDTLTVEAAQPAGVGLWDSPQYGRWDETFLWS</sequence>
<organism evidence="1 2">
    <name type="scientific">Amycolatopsis japonica</name>
    <dbReference type="NCBI Taxonomy" id="208439"/>
    <lineage>
        <taxon>Bacteria</taxon>
        <taxon>Bacillati</taxon>
        <taxon>Actinomycetota</taxon>
        <taxon>Actinomycetes</taxon>
        <taxon>Pseudonocardiales</taxon>
        <taxon>Pseudonocardiaceae</taxon>
        <taxon>Amycolatopsis</taxon>
        <taxon>Amycolatopsis japonica group</taxon>
    </lineage>
</organism>
<evidence type="ECO:0000313" key="1">
    <source>
        <dbReference type="EMBL" id="AIG78470.1"/>
    </source>
</evidence>
<evidence type="ECO:0000313" key="2">
    <source>
        <dbReference type="Proteomes" id="UP000028492"/>
    </source>
</evidence>
<dbReference type="EMBL" id="CP008953">
    <property type="protein sequence ID" value="AIG78470.1"/>
    <property type="molecule type" value="Genomic_DNA"/>
</dbReference>
<dbReference type="HOGENOM" id="CLU_344415_0_0_11"/>
<keyword evidence="2" id="KW-1185">Reference proteome</keyword>
<dbReference type="STRING" id="208439.AJAP_28160"/>
<name>A0A075V6C1_9PSEU</name>
<reference evidence="1 2" key="1">
    <citation type="journal article" date="2014" name="J. Biotechnol.">
        <title>Complete genome sequence of the actinobacterium Amycolatopsis japonica MG417-CF17(T) (=DSM 44213T) producing (S,S)-N,N'-ethylenediaminedisuccinic acid.</title>
        <authorList>
            <person name="Stegmann E."/>
            <person name="Albersmeier A."/>
            <person name="Spohn M."/>
            <person name="Gert H."/>
            <person name="Weber T."/>
            <person name="Wohlleben W."/>
            <person name="Kalinowski J."/>
            <person name="Ruckert C."/>
        </authorList>
    </citation>
    <scope>NUCLEOTIDE SEQUENCE [LARGE SCALE GENOMIC DNA]</scope>
    <source>
        <strain evidence="2">MG417-CF17 (DSM 44213)</strain>
    </source>
</reference>